<dbReference type="Proteomes" id="UP000294796">
    <property type="component" value="Unassembled WGS sequence"/>
</dbReference>
<proteinExistence type="predicted"/>
<name>A0A4R5TMF5_9GAMM</name>
<dbReference type="InterPro" id="IPR021250">
    <property type="entry name" value="DUF2789"/>
</dbReference>
<dbReference type="OrthoDB" id="5828847at2"/>
<keyword evidence="2" id="KW-1185">Reference proteome</keyword>
<evidence type="ECO:0000313" key="2">
    <source>
        <dbReference type="Proteomes" id="UP000294796"/>
    </source>
</evidence>
<dbReference type="EMBL" id="SMTF01000010">
    <property type="protein sequence ID" value="TDK23090.1"/>
    <property type="molecule type" value="Genomic_DNA"/>
</dbReference>
<comment type="caution">
    <text evidence="1">The sequence shown here is derived from an EMBL/GenBank/DDBJ whole genome shotgun (WGS) entry which is preliminary data.</text>
</comment>
<dbReference type="Pfam" id="PF10982">
    <property type="entry name" value="DUF2789"/>
    <property type="match status" value="1"/>
</dbReference>
<protein>
    <submittedName>
        <fullName evidence="1">DUF2789 domain-containing protein</fullName>
    </submittedName>
</protein>
<dbReference type="AlphaFoldDB" id="A0A4R5TMF5"/>
<reference evidence="1 2" key="1">
    <citation type="submission" date="2019-03" db="EMBL/GenBank/DDBJ databases">
        <title>Luteimonas zhaokaii sp.nov., isolated from the rectal contents of Plateau pika in Yushu, Qinghai Province, China.</title>
        <authorList>
            <person name="Zhang G."/>
        </authorList>
    </citation>
    <scope>NUCLEOTIDE SEQUENCE [LARGE SCALE GENOMIC DNA]</scope>
    <source>
        <strain evidence="1 2">B9</strain>
    </source>
</reference>
<dbReference type="Gene3D" id="1.10.10.1130">
    <property type="entry name" value="Uncharacterised protein PF10982, DUF2789"/>
    <property type="match status" value="1"/>
</dbReference>
<dbReference type="RefSeq" id="WP_133322361.1">
    <property type="nucleotide sequence ID" value="NZ_SMTF01000010.1"/>
</dbReference>
<sequence length="85" mass="9446">MDATEPSMTNLFLQLGLDAGEADIATFIRSHQLPADVKLTEAPYWSDAQRQFVSEQLRVDAAWAMVVDQLNESLHEDAVKARTGL</sequence>
<dbReference type="InterPro" id="IPR038086">
    <property type="entry name" value="DUF2789_sf"/>
</dbReference>
<evidence type="ECO:0000313" key="1">
    <source>
        <dbReference type="EMBL" id="TDK23090.1"/>
    </source>
</evidence>
<gene>
    <name evidence="1" type="ORF">E2F46_12035</name>
</gene>
<organism evidence="1 2">
    <name type="scientific">Luteimonas aestuarii</name>
    <dbReference type="NCBI Taxonomy" id="453837"/>
    <lineage>
        <taxon>Bacteria</taxon>
        <taxon>Pseudomonadati</taxon>
        <taxon>Pseudomonadota</taxon>
        <taxon>Gammaproteobacteria</taxon>
        <taxon>Lysobacterales</taxon>
        <taxon>Lysobacteraceae</taxon>
        <taxon>Luteimonas</taxon>
    </lineage>
</organism>
<accession>A0A4R5TMF5</accession>